<protein>
    <recommendedName>
        <fullName evidence="3">Chitin-binding type-4 domain-containing protein</fullName>
    </recommendedName>
</protein>
<evidence type="ECO:0000256" key="1">
    <source>
        <dbReference type="ARBA" id="ARBA00022729"/>
    </source>
</evidence>
<sequence length="251" mass="28120">MLKYFILLIAFLSLVNGHGYSIYPPARQYVCISNPKNSIWWPVDGSGIVDEFCRDAYTYVYNRNGQSQEQAVKQFTQKNEYAVLIPDYDQGFNALKNAVPSSLCSAGANDSSLNFGDKSGMSIASSWPFTTLQCDSDNHMCKVEINYCATAVHNPSFWEIYLSENYDPTSSELTWDDLELVSDFGNILPTHTTHPGCTSSDAYVFTTSIPMRSSPATMLIRWQRDDPVGECFINCCDVNFSTSAKFLSVQK</sequence>
<dbReference type="InterPro" id="IPR051024">
    <property type="entry name" value="GlcNAc_Chitin_IntDeg"/>
</dbReference>
<dbReference type="Pfam" id="PF03067">
    <property type="entry name" value="LPMO_10"/>
    <property type="match status" value="1"/>
</dbReference>
<dbReference type="AlphaFoldDB" id="A0AAN7U8I1"/>
<dbReference type="InterPro" id="IPR004302">
    <property type="entry name" value="Cellulose/chitin-bd_N"/>
</dbReference>
<accession>A0AAN7U8I1</accession>
<name>A0AAN7U8I1_9MYCE</name>
<organism evidence="4 5">
    <name type="scientific">Dictyostelium firmibasis</name>
    <dbReference type="NCBI Taxonomy" id="79012"/>
    <lineage>
        <taxon>Eukaryota</taxon>
        <taxon>Amoebozoa</taxon>
        <taxon>Evosea</taxon>
        <taxon>Eumycetozoa</taxon>
        <taxon>Dictyostelia</taxon>
        <taxon>Dictyosteliales</taxon>
        <taxon>Dictyosteliaceae</taxon>
        <taxon>Dictyostelium</taxon>
    </lineage>
</organism>
<feature type="signal peptide" evidence="2">
    <location>
        <begin position="1"/>
        <end position="17"/>
    </location>
</feature>
<keyword evidence="1 2" id="KW-0732">Signal</keyword>
<evidence type="ECO:0000313" key="4">
    <source>
        <dbReference type="EMBL" id="KAK5584132.1"/>
    </source>
</evidence>
<dbReference type="EMBL" id="JAVFKY010000001">
    <property type="protein sequence ID" value="KAK5584132.1"/>
    <property type="molecule type" value="Genomic_DNA"/>
</dbReference>
<proteinExistence type="predicted"/>
<keyword evidence="5" id="KW-1185">Reference proteome</keyword>
<dbReference type="PANTHER" id="PTHR34823:SF1">
    <property type="entry name" value="CHITIN-BINDING TYPE-4 DOMAIN-CONTAINING PROTEIN"/>
    <property type="match status" value="1"/>
</dbReference>
<feature type="chain" id="PRO_5042964679" description="Chitin-binding type-4 domain-containing protein" evidence="2">
    <location>
        <begin position="18"/>
        <end position="251"/>
    </location>
</feature>
<evidence type="ECO:0000259" key="3">
    <source>
        <dbReference type="Pfam" id="PF03067"/>
    </source>
</evidence>
<gene>
    <name evidence="4" type="ORF">RB653_005739</name>
</gene>
<dbReference type="Proteomes" id="UP001344447">
    <property type="component" value="Unassembled WGS sequence"/>
</dbReference>
<evidence type="ECO:0000313" key="5">
    <source>
        <dbReference type="Proteomes" id="UP001344447"/>
    </source>
</evidence>
<dbReference type="InterPro" id="IPR014756">
    <property type="entry name" value="Ig_E-set"/>
</dbReference>
<comment type="caution">
    <text evidence="4">The sequence shown here is derived from an EMBL/GenBank/DDBJ whole genome shotgun (WGS) entry which is preliminary data.</text>
</comment>
<evidence type="ECO:0000256" key="2">
    <source>
        <dbReference type="SAM" id="SignalP"/>
    </source>
</evidence>
<reference evidence="4 5" key="1">
    <citation type="submission" date="2023-11" db="EMBL/GenBank/DDBJ databases">
        <title>Dfirmibasis_genome.</title>
        <authorList>
            <person name="Edelbroek B."/>
            <person name="Kjellin J."/>
            <person name="Jerlstrom-Hultqvist J."/>
            <person name="Soderbom F."/>
        </authorList>
    </citation>
    <scope>NUCLEOTIDE SEQUENCE [LARGE SCALE GENOMIC DNA]</scope>
    <source>
        <strain evidence="4 5">TNS-C-14</strain>
    </source>
</reference>
<dbReference type="PANTHER" id="PTHR34823">
    <property type="entry name" value="GLCNAC-BINDING PROTEIN A"/>
    <property type="match status" value="1"/>
</dbReference>
<dbReference type="SUPFAM" id="SSF81296">
    <property type="entry name" value="E set domains"/>
    <property type="match status" value="1"/>
</dbReference>
<feature type="domain" description="Chitin-binding type-4" evidence="3">
    <location>
        <begin position="18"/>
        <end position="238"/>
    </location>
</feature>
<dbReference type="Gene3D" id="2.70.50.50">
    <property type="entry name" value="chitin-binding protein cbp21"/>
    <property type="match status" value="1"/>
</dbReference>